<dbReference type="EMBL" id="LGTZ01002536">
    <property type="protein sequence ID" value="OJD12900.1"/>
    <property type="molecule type" value="Genomic_DNA"/>
</dbReference>
<feature type="region of interest" description="Disordered" evidence="1">
    <location>
        <begin position="208"/>
        <end position="254"/>
    </location>
</feature>
<gene>
    <name evidence="2" type="ORF">ACJ73_09278</name>
</gene>
<sequence length="633" mass="72371">MTVTHAKKKGVRGRNPFETGLPKGHFKKVREQHAKAGPTRKRQASNTKIGKRTLWNKLIWLFCAEEFDTTPKRWFQTMDASDVKAFYDWLHRSHAHRIKAHSVLHSYWRRLKMFYEHFNERAVDDVTKKDALNYIEYLGIEVWKLRRLPKDKPSGDRDDVHRILYANWVRCRKTYADERQRLQVSVGILMSLFGQRLVSLFDTCKGKKSKKGAASANNNARDYENNGKTSELEPWEIDSQSESEDISEDTLRKTGTPYIRGSMVQSWLDTCADDSSPTDDQKKAQLADVEMSDVQVDSNPSQGQPRPQSSIGSRPSRVGDRSIFSKASAATDIDSECSHNDIDVESECSKFATMNDIEDDKSDGDISLSDFRSVTDDGYNTGPEEQRVVLWRHISFHIARSRAPGQPNILLAKLSILHTKGEDNKPRVKRFVITHHPEPMLDLMGQLLALAIKDNIFAADFKSLDNIYWHEIPAHKTGMQLKIKRKELDTPVFREPEQTSTGRRTSDSIPLKASTWSRILKNLGILAGLPYSLTQYVFRRLVVNILNKSAPSSIRDQVADHDSNAFRYYIHQIVEADVQALVLGMPSDESIQAVAHSLRLEADITAPTDLMDEEKDYITRYPKIRKLAEKTRR</sequence>
<comment type="caution">
    <text evidence="2">The sequence shown here is derived from an EMBL/GenBank/DDBJ whole genome shotgun (WGS) entry which is preliminary data.</text>
</comment>
<accession>A0A1J9QAE9</accession>
<feature type="compositionally biased region" description="Basic residues" evidence="1">
    <location>
        <begin position="1"/>
        <end position="12"/>
    </location>
</feature>
<dbReference type="PANTHER" id="PTHR37535:SF4">
    <property type="entry name" value="FLUG DOMAIN-CONTAINING PROTEIN"/>
    <property type="match status" value="1"/>
</dbReference>
<name>A0A1J9QAE9_9EURO</name>
<proteinExistence type="predicted"/>
<feature type="compositionally biased region" description="Acidic residues" evidence="1">
    <location>
        <begin position="233"/>
        <end position="248"/>
    </location>
</feature>
<feature type="region of interest" description="Disordered" evidence="1">
    <location>
        <begin position="1"/>
        <end position="23"/>
    </location>
</feature>
<evidence type="ECO:0000256" key="1">
    <source>
        <dbReference type="SAM" id="MobiDB-lite"/>
    </source>
</evidence>
<dbReference type="Proteomes" id="UP000242791">
    <property type="component" value="Unassembled WGS sequence"/>
</dbReference>
<feature type="compositionally biased region" description="Polar residues" evidence="1">
    <location>
        <begin position="295"/>
        <end position="313"/>
    </location>
</feature>
<evidence type="ECO:0000313" key="2">
    <source>
        <dbReference type="EMBL" id="OJD12900.1"/>
    </source>
</evidence>
<dbReference type="OrthoDB" id="4485682at2759"/>
<reference evidence="2 3" key="1">
    <citation type="submission" date="2015-08" db="EMBL/GenBank/DDBJ databases">
        <title>Emmonsia species relationships and genome sequence.</title>
        <authorList>
            <person name="Cuomo C.A."/>
            <person name="Schwartz I.S."/>
            <person name="Kenyon C."/>
            <person name="De Hoog G.S."/>
            <person name="Govender N.P."/>
            <person name="Botha A."/>
            <person name="Moreno L."/>
            <person name="De Vries M."/>
            <person name="Munoz J.F."/>
            <person name="Stielow J.B."/>
        </authorList>
    </citation>
    <scope>NUCLEOTIDE SEQUENCE [LARGE SCALE GENOMIC DNA]</scope>
    <source>
        <strain evidence="2 3">EI222</strain>
    </source>
</reference>
<dbReference type="PANTHER" id="PTHR37535">
    <property type="entry name" value="FLUG DOMAIN PROTEIN"/>
    <property type="match status" value="1"/>
</dbReference>
<dbReference type="Pfam" id="PF11917">
    <property type="entry name" value="DUF3435"/>
    <property type="match status" value="1"/>
</dbReference>
<organism evidence="2 3">
    <name type="scientific">Blastomyces percursus</name>
    <dbReference type="NCBI Taxonomy" id="1658174"/>
    <lineage>
        <taxon>Eukaryota</taxon>
        <taxon>Fungi</taxon>
        <taxon>Dikarya</taxon>
        <taxon>Ascomycota</taxon>
        <taxon>Pezizomycotina</taxon>
        <taxon>Eurotiomycetes</taxon>
        <taxon>Eurotiomycetidae</taxon>
        <taxon>Onygenales</taxon>
        <taxon>Ajellomycetaceae</taxon>
        <taxon>Blastomyces</taxon>
    </lineage>
</organism>
<dbReference type="STRING" id="1658174.A0A1J9QAE9"/>
<feature type="region of interest" description="Disordered" evidence="1">
    <location>
        <begin position="269"/>
        <end position="319"/>
    </location>
</feature>
<dbReference type="AlphaFoldDB" id="A0A1J9QAE9"/>
<protein>
    <submittedName>
        <fullName evidence="2">Uncharacterized protein</fullName>
    </submittedName>
</protein>
<dbReference type="VEuPathDB" id="FungiDB:ACJ73_09278"/>
<evidence type="ECO:0000313" key="3">
    <source>
        <dbReference type="Proteomes" id="UP000242791"/>
    </source>
</evidence>
<dbReference type="InterPro" id="IPR021842">
    <property type="entry name" value="DUF3435"/>
</dbReference>
<keyword evidence="3" id="KW-1185">Reference proteome</keyword>